<dbReference type="PANTHER" id="PTHR35271">
    <property type="entry name" value="ABC TRANSPORTER, SUBSTRATE-BINDING LIPOPROTEIN-RELATED"/>
    <property type="match status" value="1"/>
</dbReference>
<sequence>MICICGYLSVFAGDAFAGEDHSIAVVVSKKIRPYMNVMEGITKGLKETISIRVFFLSDSDPQHNEQVSDKLEKGQFDLIVAVGPEAAKMVWRTGDKFQISPQKLFTAVLDPVSLGADSKFISKSFEYSDSTNMQSVPSCGISLRIPVDRQVREIAQAFINVKKIGLLFDARNNKGFYETAGFASQQYGIALIPLQVEAMKQIPGVLAKNWQNIDCVWMIPDRTVISEKIIQYIIRLGIYHKTGVIGYNSFFIRSGAIFSFDFDYTALGLQTAGKIEAYFKTGECSADPPEFKTVINRKMVDKIGLQVRE</sequence>
<dbReference type="Gene3D" id="3.40.50.2300">
    <property type="match status" value="2"/>
</dbReference>
<keyword evidence="2" id="KW-1185">Reference proteome</keyword>
<proteinExistence type="predicted"/>
<name>A0A1H2DP08_9BACT</name>
<evidence type="ECO:0000313" key="2">
    <source>
        <dbReference type="Proteomes" id="UP000199608"/>
    </source>
</evidence>
<accession>A0A1H2DP08</accession>
<dbReference type="PANTHER" id="PTHR35271:SF1">
    <property type="entry name" value="ABC TRANSPORTER, SUBSTRATE-BINDING LIPOPROTEIN"/>
    <property type="match status" value="1"/>
</dbReference>
<dbReference type="InterPro" id="IPR007487">
    <property type="entry name" value="ABC_transpt-TYRBP-like"/>
</dbReference>
<evidence type="ECO:0000313" key="1">
    <source>
        <dbReference type="EMBL" id="SDT84620.1"/>
    </source>
</evidence>
<dbReference type="EMBL" id="FNLL01000001">
    <property type="protein sequence ID" value="SDT84620.1"/>
    <property type="molecule type" value="Genomic_DNA"/>
</dbReference>
<reference evidence="2" key="1">
    <citation type="submission" date="2016-10" db="EMBL/GenBank/DDBJ databases">
        <authorList>
            <person name="Varghese N."/>
            <person name="Submissions S."/>
        </authorList>
    </citation>
    <scope>NUCLEOTIDE SEQUENCE [LARGE SCALE GENOMIC DNA]</scope>
    <source>
        <strain evidence="2">DSM 3384</strain>
    </source>
</reference>
<organism evidence="1 2">
    <name type="scientific">Desulfobacula phenolica</name>
    <dbReference type="NCBI Taxonomy" id="90732"/>
    <lineage>
        <taxon>Bacteria</taxon>
        <taxon>Pseudomonadati</taxon>
        <taxon>Thermodesulfobacteriota</taxon>
        <taxon>Desulfobacteria</taxon>
        <taxon>Desulfobacterales</taxon>
        <taxon>Desulfobacteraceae</taxon>
        <taxon>Desulfobacula</taxon>
    </lineage>
</organism>
<dbReference type="Pfam" id="PF04392">
    <property type="entry name" value="ABC_sub_bind"/>
    <property type="match status" value="1"/>
</dbReference>
<protein>
    <submittedName>
        <fullName evidence="1">Putative ABC transport system substrate-binding protein</fullName>
    </submittedName>
</protein>
<gene>
    <name evidence="1" type="ORF">SAMN04487931_101327</name>
</gene>
<dbReference type="Proteomes" id="UP000199608">
    <property type="component" value="Unassembled WGS sequence"/>
</dbReference>
<dbReference type="AlphaFoldDB" id="A0A1H2DP08"/>